<dbReference type="Proteomes" id="UP000078240">
    <property type="component" value="Unassembled WGS sequence"/>
</dbReference>
<evidence type="ECO:0000313" key="2">
    <source>
        <dbReference type="EMBL" id="OAQ90696.1"/>
    </source>
</evidence>
<organism evidence="2 3">
    <name type="scientific">Purpureocillium lilacinum</name>
    <name type="common">Paecilomyces lilacinus</name>
    <dbReference type="NCBI Taxonomy" id="33203"/>
    <lineage>
        <taxon>Eukaryota</taxon>
        <taxon>Fungi</taxon>
        <taxon>Dikarya</taxon>
        <taxon>Ascomycota</taxon>
        <taxon>Pezizomycotina</taxon>
        <taxon>Sordariomycetes</taxon>
        <taxon>Hypocreomycetidae</taxon>
        <taxon>Hypocreales</taxon>
        <taxon>Ophiocordycipitaceae</taxon>
        <taxon>Purpureocillium</taxon>
    </lineage>
</organism>
<gene>
    <name evidence="1" type="ORF">VFPBJ_02680</name>
    <name evidence="2" type="ORF">VFPFJ_04855</name>
</gene>
<dbReference type="EMBL" id="LSBH01000002">
    <property type="protein sequence ID" value="OAQ83913.1"/>
    <property type="molecule type" value="Genomic_DNA"/>
</dbReference>
<dbReference type="AlphaFoldDB" id="A0A179HJR1"/>
<reference evidence="2 3" key="1">
    <citation type="submission" date="2016-02" db="EMBL/GenBank/DDBJ databases">
        <title>Biosynthesis of antibiotic leucinostatins and their inhibition on Phytophthora in bio-control Purpureocillium lilacinum.</title>
        <authorList>
            <person name="Wang G."/>
            <person name="Liu Z."/>
            <person name="Lin R."/>
            <person name="Li E."/>
            <person name="Mao Z."/>
            <person name="Ling J."/>
            <person name="Yin W."/>
            <person name="Xie B."/>
        </authorList>
    </citation>
    <scope>NUCLEOTIDE SEQUENCE [LARGE SCALE GENOMIC DNA]</scope>
    <source>
        <strain evidence="1">PLBJ-1</strain>
        <strain evidence="2">PLFJ-1</strain>
    </source>
</reference>
<comment type="caution">
    <text evidence="2">The sequence shown here is derived from an EMBL/GenBank/DDBJ whole genome shotgun (WGS) entry which is preliminary data.</text>
</comment>
<evidence type="ECO:0000313" key="1">
    <source>
        <dbReference type="EMBL" id="OAQ83913.1"/>
    </source>
</evidence>
<dbReference type="EMBL" id="LSBI01000004">
    <property type="protein sequence ID" value="OAQ90696.1"/>
    <property type="molecule type" value="Genomic_DNA"/>
</dbReference>
<accession>A0A179HJR1</accession>
<evidence type="ECO:0000313" key="3">
    <source>
        <dbReference type="Proteomes" id="UP000078340"/>
    </source>
</evidence>
<protein>
    <submittedName>
        <fullName evidence="2">Uncharacterized protein</fullName>
    </submittedName>
</protein>
<proteinExistence type="predicted"/>
<dbReference type="Proteomes" id="UP000078340">
    <property type="component" value="Unassembled WGS sequence"/>
</dbReference>
<name>A0A179HJR1_PURLI</name>
<sequence>MSMPVVQSVRPSGPFRTSSGILGADYDYTSTALGAFAGARTVNRTCHILAV</sequence>